<sequence>MEHGVKLRDRFFAKGQPYSLLDMLAHDPLAREFAGGTVYQAFLSALSHHRWHSPVSGTVRRAFVEDGTYFSEPLFEGVGDPAVHEIDTRGITVAQGYLSAMATRAIIVLEADNPRIGLLAFVGIGMDEVSTCEITVDEGQHLEKGQDLGMFHFGGSSHCLIFQNGVRMEGFPVVGREENVPARGKLAVLKPQGS</sequence>
<evidence type="ECO:0008006" key="5">
    <source>
        <dbReference type="Google" id="ProtNLM"/>
    </source>
</evidence>
<evidence type="ECO:0000256" key="2">
    <source>
        <dbReference type="ARBA" id="ARBA00023239"/>
    </source>
</evidence>
<dbReference type="PANTHER" id="PTHR10067">
    <property type="entry name" value="PHOSPHATIDYLSERINE DECARBOXYLASE"/>
    <property type="match status" value="1"/>
</dbReference>
<proteinExistence type="predicted"/>
<dbReference type="Pfam" id="PF02666">
    <property type="entry name" value="PS_Dcarbxylase"/>
    <property type="match status" value="1"/>
</dbReference>
<name>A0ABQ0CWJ9_9HYPO</name>
<dbReference type="InterPro" id="IPR003817">
    <property type="entry name" value="PS_Dcarbxylase"/>
</dbReference>
<comment type="caution">
    <text evidence="3">The sequence shown here is derived from an EMBL/GenBank/DDBJ whole genome shotgun (WGS) entry which is preliminary data.</text>
</comment>
<dbReference type="EMBL" id="BAAFGZ010000319">
    <property type="protein sequence ID" value="GAB0137796.1"/>
    <property type="molecule type" value="Genomic_DNA"/>
</dbReference>
<dbReference type="Proteomes" id="UP001562357">
    <property type="component" value="Unassembled WGS sequence"/>
</dbReference>
<reference evidence="4" key="1">
    <citation type="submission" date="2024-06" db="EMBL/GenBank/DDBJ databases">
        <title>Draft Genome Sequences of Epichloe bromicola Strains Isolated from Elymus ciliaris.</title>
        <authorList>
            <consortium name="Epichloe bromicola genome sequencing consortium"/>
            <person name="Miura A."/>
            <person name="Imano S."/>
            <person name="Ashida A."/>
            <person name="Sato I."/>
            <person name="Chiba S."/>
            <person name="Tanaka A."/>
            <person name="Camagna M."/>
            <person name="Takemoto D."/>
        </authorList>
    </citation>
    <scope>NUCLEOTIDE SEQUENCE [LARGE SCALE GENOMIC DNA]</scope>
    <source>
        <strain evidence="4">DP</strain>
    </source>
</reference>
<keyword evidence="2" id="KW-0456">Lyase</keyword>
<accession>A0ABQ0CWJ9</accession>
<protein>
    <recommendedName>
        <fullName evidence="5">Phosphatidylserine decarboxylase</fullName>
    </recommendedName>
</protein>
<organism evidence="3 4">
    <name type="scientific">Epichloe bromicola</name>
    <dbReference type="NCBI Taxonomy" id="79588"/>
    <lineage>
        <taxon>Eukaryota</taxon>
        <taxon>Fungi</taxon>
        <taxon>Dikarya</taxon>
        <taxon>Ascomycota</taxon>
        <taxon>Pezizomycotina</taxon>
        <taxon>Sordariomycetes</taxon>
        <taxon>Hypocreomycetidae</taxon>
        <taxon>Hypocreales</taxon>
        <taxon>Clavicipitaceae</taxon>
        <taxon>Epichloe</taxon>
    </lineage>
</organism>
<evidence type="ECO:0000313" key="4">
    <source>
        <dbReference type="Proteomes" id="UP001562357"/>
    </source>
</evidence>
<evidence type="ECO:0000256" key="1">
    <source>
        <dbReference type="ARBA" id="ARBA00022793"/>
    </source>
</evidence>
<keyword evidence="4" id="KW-1185">Reference proteome</keyword>
<dbReference type="PANTHER" id="PTHR10067:SF9">
    <property type="entry name" value="PHOSPHATIDYLSERINE DECARBOXYLASE FAMILY PROTEIN (AFU_ORTHOLOGUE AFUA_7G01730)"/>
    <property type="match status" value="1"/>
</dbReference>
<evidence type="ECO:0000313" key="3">
    <source>
        <dbReference type="EMBL" id="GAB0137796.1"/>
    </source>
</evidence>
<keyword evidence="1" id="KW-0210">Decarboxylase</keyword>
<gene>
    <name evidence="3" type="primary">g6049</name>
    <name evidence="3" type="ORF">EsDP_00006049</name>
</gene>